<name>A0A0F9R3H6_9ZZZZ</name>
<dbReference type="EMBL" id="LAZR01003300">
    <property type="protein sequence ID" value="KKN19806.1"/>
    <property type="molecule type" value="Genomic_DNA"/>
</dbReference>
<reference evidence="1" key="1">
    <citation type="journal article" date="2015" name="Nature">
        <title>Complex archaea that bridge the gap between prokaryotes and eukaryotes.</title>
        <authorList>
            <person name="Spang A."/>
            <person name="Saw J.H."/>
            <person name="Jorgensen S.L."/>
            <person name="Zaremba-Niedzwiedzka K."/>
            <person name="Martijn J."/>
            <person name="Lind A.E."/>
            <person name="van Eijk R."/>
            <person name="Schleper C."/>
            <person name="Guy L."/>
            <person name="Ettema T.J."/>
        </authorList>
    </citation>
    <scope>NUCLEOTIDE SEQUENCE</scope>
</reference>
<protein>
    <submittedName>
        <fullName evidence="1">Uncharacterized protein</fullName>
    </submittedName>
</protein>
<proteinExistence type="predicted"/>
<organism evidence="1">
    <name type="scientific">marine sediment metagenome</name>
    <dbReference type="NCBI Taxonomy" id="412755"/>
    <lineage>
        <taxon>unclassified sequences</taxon>
        <taxon>metagenomes</taxon>
        <taxon>ecological metagenomes</taxon>
    </lineage>
</organism>
<comment type="caution">
    <text evidence="1">The sequence shown here is derived from an EMBL/GenBank/DDBJ whole genome shotgun (WGS) entry which is preliminary data.</text>
</comment>
<evidence type="ECO:0000313" key="1">
    <source>
        <dbReference type="EMBL" id="KKN19806.1"/>
    </source>
</evidence>
<gene>
    <name evidence="1" type="ORF">LCGC14_0941900</name>
</gene>
<accession>A0A0F9R3H6</accession>
<dbReference type="AlphaFoldDB" id="A0A0F9R3H6"/>
<sequence length="66" mass="7847">MSVWKYRVYYSKDGCVHRSISLIKSQALARFEVFQDAFMVTKEKGWFRRILRLRDAPGSADSYHED</sequence>